<reference evidence="1" key="1">
    <citation type="journal article" date="2023" name="Mol. Ecol. Resour.">
        <title>Chromosome-level genome assembly of a triploid poplar Populus alba 'Berolinensis'.</title>
        <authorList>
            <person name="Chen S."/>
            <person name="Yu Y."/>
            <person name="Wang X."/>
            <person name="Wang S."/>
            <person name="Zhang T."/>
            <person name="Zhou Y."/>
            <person name="He R."/>
            <person name="Meng N."/>
            <person name="Wang Y."/>
            <person name="Liu W."/>
            <person name="Liu Z."/>
            <person name="Liu J."/>
            <person name="Guo Q."/>
            <person name="Huang H."/>
            <person name="Sederoff R.R."/>
            <person name="Wang G."/>
            <person name="Qu G."/>
            <person name="Chen S."/>
        </authorList>
    </citation>
    <scope>NUCLEOTIDE SEQUENCE</scope>
    <source>
        <strain evidence="1">SC-2020</strain>
    </source>
</reference>
<sequence>MRIPIVVADETNPLLILTVQKSYRRETLMRSVAEEDFLLLLRAETTVVGWENNLCCFQLRMRSKTSDGAVVHGLDGLREVADEEKPLLLLLRHCCTA</sequence>
<organism evidence="1 2">
    <name type="scientific">Populus alba x Populus x berolinensis</name>
    <dbReference type="NCBI Taxonomy" id="444605"/>
    <lineage>
        <taxon>Eukaryota</taxon>
        <taxon>Viridiplantae</taxon>
        <taxon>Streptophyta</taxon>
        <taxon>Embryophyta</taxon>
        <taxon>Tracheophyta</taxon>
        <taxon>Spermatophyta</taxon>
        <taxon>Magnoliopsida</taxon>
        <taxon>eudicotyledons</taxon>
        <taxon>Gunneridae</taxon>
        <taxon>Pentapetalae</taxon>
        <taxon>rosids</taxon>
        <taxon>fabids</taxon>
        <taxon>Malpighiales</taxon>
        <taxon>Salicaceae</taxon>
        <taxon>Saliceae</taxon>
        <taxon>Populus</taxon>
    </lineage>
</organism>
<protein>
    <submittedName>
        <fullName evidence="1">Uncharacterized protein</fullName>
    </submittedName>
</protein>
<comment type="caution">
    <text evidence="1">The sequence shown here is derived from an EMBL/GenBank/DDBJ whole genome shotgun (WGS) entry which is preliminary data.</text>
</comment>
<proteinExistence type="predicted"/>
<dbReference type="EMBL" id="JAQIZT010000003">
    <property type="protein sequence ID" value="KAJ7003954.1"/>
    <property type="molecule type" value="Genomic_DNA"/>
</dbReference>
<keyword evidence="2" id="KW-1185">Reference proteome</keyword>
<accession>A0AAD6WAY9</accession>
<dbReference type="AlphaFoldDB" id="A0AAD6WAY9"/>
<dbReference type="Proteomes" id="UP001164929">
    <property type="component" value="Chromosome 3"/>
</dbReference>
<name>A0AAD6WAY9_9ROSI</name>
<gene>
    <name evidence="1" type="ORF">NC653_008982</name>
</gene>
<evidence type="ECO:0000313" key="1">
    <source>
        <dbReference type="EMBL" id="KAJ7003954.1"/>
    </source>
</evidence>
<evidence type="ECO:0000313" key="2">
    <source>
        <dbReference type="Proteomes" id="UP001164929"/>
    </source>
</evidence>